<proteinExistence type="inferred from homology"/>
<dbReference type="PRINTS" id="PR00756">
    <property type="entry name" value="ALADIPTASE"/>
</dbReference>
<dbReference type="InterPro" id="IPR014782">
    <property type="entry name" value="Peptidase_M1_dom"/>
</dbReference>
<accession>A0A938YGZ0</accession>
<keyword evidence="6" id="KW-0031">Aminopeptidase</keyword>
<dbReference type="EC" id="3.4.11.2" evidence="4"/>
<feature type="region of interest" description="Disordered" evidence="14">
    <location>
        <begin position="43"/>
        <end position="108"/>
    </location>
</feature>
<keyword evidence="9" id="KW-0378">Hydrolase</keyword>
<protein>
    <recommendedName>
        <fullName evidence="5">Aminopeptidase N</fullName>
        <ecNumber evidence="4">3.4.11.2</ecNumber>
    </recommendedName>
    <alternativeName>
        <fullName evidence="12">Alanine aminopeptidase</fullName>
    </alternativeName>
    <alternativeName>
        <fullName evidence="13">Lysyl aminopeptidase</fullName>
    </alternativeName>
</protein>
<comment type="similarity">
    <text evidence="3">Belongs to the peptidase M1 family.</text>
</comment>
<dbReference type="InterPro" id="IPR042097">
    <property type="entry name" value="Aminopeptidase_N-like_N_sf"/>
</dbReference>
<dbReference type="PROSITE" id="PS51257">
    <property type="entry name" value="PROKAR_LIPOPROTEIN"/>
    <property type="match status" value="1"/>
</dbReference>
<organism evidence="17 18">
    <name type="scientific">Nakamurella flavida</name>
    <dbReference type="NCBI Taxonomy" id="363630"/>
    <lineage>
        <taxon>Bacteria</taxon>
        <taxon>Bacillati</taxon>
        <taxon>Actinomycetota</taxon>
        <taxon>Actinomycetes</taxon>
        <taxon>Nakamurellales</taxon>
        <taxon>Nakamurellaceae</taxon>
        <taxon>Nakamurella</taxon>
    </lineage>
</organism>
<dbReference type="InterPro" id="IPR027268">
    <property type="entry name" value="Peptidase_M4/M1_CTD_sf"/>
</dbReference>
<evidence type="ECO:0000256" key="2">
    <source>
        <dbReference type="ARBA" id="ARBA00001947"/>
    </source>
</evidence>
<evidence type="ECO:0000256" key="3">
    <source>
        <dbReference type="ARBA" id="ARBA00010136"/>
    </source>
</evidence>
<dbReference type="SUPFAM" id="SSF63737">
    <property type="entry name" value="Leukotriene A4 hydrolase N-terminal domain"/>
    <property type="match status" value="1"/>
</dbReference>
<comment type="caution">
    <text evidence="17">The sequence shown here is derived from an EMBL/GenBank/DDBJ whole genome shotgun (WGS) entry which is preliminary data.</text>
</comment>
<dbReference type="Pfam" id="PF01433">
    <property type="entry name" value="Peptidase_M1"/>
    <property type="match status" value="1"/>
</dbReference>
<dbReference type="InterPro" id="IPR001930">
    <property type="entry name" value="Peptidase_M1"/>
</dbReference>
<dbReference type="RefSeq" id="WP_205255034.1">
    <property type="nucleotide sequence ID" value="NZ_BAAAPV010000001.1"/>
</dbReference>
<dbReference type="SUPFAM" id="SSF55486">
    <property type="entry name" value="Metalloproteases ('zincins'), catalytic domain"/>
    <property type="match status" value="1"/>
</dbReference>
<dbReference type="GO" id="GO:0043171">
    <property type="term" value="P:peptide catabolic process"/>
    <property type="evidence" value="ECO:0007669"/>
    <property type="project" value="TreeGrafter"/>
</dbReference>
<keyword evidence="8" id="KW-0479">Metal-binding</keyword>
<dbReference type="Gene3D" id="1.10.390.10">
    <property type="entry name" value="Neutral Protease Domain 2"/>
    <property type="match status" value="1"/>
</dbReference>
<gene>
    <name evidence="17" type="ORF">JL107_00310</name>
</gene>
<feature type="chain" id="PRO_5039697245" description="Aminopeptidase N" evidence="15">
    <location>
        <begin position="32"/>
        <end position="530"/>
    </location>
</feature>
<dbReference type="GO" id="GO:0006508">
    <property type="term" value="P:proteolysis"/>
    <property type="evidence" value="ECO:0007669"/>
    <property type="project" value="UniProtKB-KW"/>
</dbReference>
<dbReference type="GO" id="GO:0008270">
    <property type="term" value="F:zinc ion binding"/>
    <property type="evidence" value="ECO:0007669"/>
    <property type="project" value="InterPro"/>
</dbReference>
<evidence type="ECO:0000256" key="12">
    <source>
        <dbReference type="ARBA" id="ARBA00029811"/>
    </source>
</evidence>
<dbReference type="AlphaFoldDB" id="A0A938YGZ0"/>
<comment type="cofactor">
    <cofactor evidence="2">
        <name>Zn(2+)</name>
        <dbReference type="ChEBI" id="CHEBI:29105"/>
    </cofactor>
</comment>
<dbReference type="CDD" id="cd09603">
    <property type="entry name" value="M1_APN_like"/>
    <property type="match status" value="1"/>
</dbReference>
<evidence type="ECO:0000313" key="18">
    <source>
        <dbReference type="Proteomes" id="UP000663801"/>
    </source>
</evidence>
<keyword evidence="10" id="KW-0862">Zinc</keyword>
<dbReference type="InterPro" id="IPR050344">
    <property type="entry name" value="Peptidase_M1_aminopeptidases"/>
</dbReference>
<dbReference type="GO" id="GO:0005615">
    <property type="term" value="C:extracellular space"/>
    <property type="evidence" value="ECO:0007669"/>
    <property type="project" value="TreeGrafter"/>
</dbReference>
<evidence type="ECO:0000313" key="17">
    <source>
        <dbReference type="EMBL" id="MBM9474879.1"/>
    </source>
</evidence>
<evidence type="ECO:0000256" key="1">
    <source>
        <dbReference type="ARBA" id="ARBA00000098"/>
    </source>
</evidence>
<keyword evidence="11" id="KW-0482">Metalloprotease</keyword>
<evidence type="ECO:0000259" key="16">
    <source>
        <dbReference type="Pfam" id="PF01433"/>
    </source>
</evidence>
<evidence type="ECO:0000256" key="9">
    <source>
        <dbReference type="ARBA" id="ARBA00022801"/>
    </source>
</evidence>
<dbReference type="PANTHER" id="PTHR11533:SF174">
    <property type="entry name" value="PUROMYCIN-SENSITIVE AMINOPEPTIDASE-RELATED"/>
    <property type="match status" value="1"/>
</dbReference>
<dbReference type="GO" id="GO:0016020">
    <property type="term" value="C:membrane"/>
    <property type="evidence" value="ECO:0007669"/>
    <property type="project" value="TreeGrafter"/>
</dbReference>
<evidence type="ECO:0000256" key="6">
    <source>
        <dbReference type="ARBA" id="ARBA00022438"/>
    </source>
</evidence>
<keyword evidence="7" id="KW-0645">Protease</keyword>
<dbReference type="Gene3D" id="2.60.40.1730">
    <property type="entry name" value="tricorn interacting facor f3 domain"/>
    <property type="match status" value="1"/>
</dbReference>
<evidence type="ECO:0000256" key="7">
    <source>
        <dbReference type="ARBA" id="ARBA00022670"/>
    </source>
</evidence>
<evidence type="ECO:0000256" key="11">
    <source>
        <dbReference type="ARBA" id="ARBA00023049"/>
    </source>
</evidence>
<dbReference type="GO" id="GO:0016285">
    <property type="term" value="F:alanyl aminopeptidase activity"/>
    <property type="evidence" value="ECO:0007669"/>
    <property type="project" value="UniProtKB-EC"/>
</dbReference>
<name>A0A938YGZ0_9ACTN</name>
<evidence type="ECO:0000256" key="10">
    <source>
        <dbReference type="ARBA" id="ARBA00022833"/>
    </source>
</evidence>
<feature type="domain" description="Peptidase M1 membrane alanine aminopeptidase" evidence="16">
    <location>
        <begin position="355"/>
        <end position="512"/>
    </location>
</feature>
<evidence type="ECO:0000256" key="8">
    <source>
        <dbReference type="ARBA" id="ARBA00022723"/>
    </source>
</evidence>
<evidence type="ECO:0000256" key="5">
    <source>
        <dbReference type="ARBA" id="ARBA00015611"/>
    </source>
</evidence>
<sequence>MTRRTRRDRRPWTVAAVALVLTTAACGSTVAGTPVAATAPSTAASSSAQSSNASGGITVPPETDDPTTADPAAPTTPMPDADGAVGDPGIGDPYYPEAGNGGYQVDHYDVDLTYDPDSNRLDATTTVTGTVTSPERLGRFNLDLQPEMEVDSVTVSGVDAAFDRQDAELVVTPVTGLDPGSPLEVVVTYGGEPGPVSGGTANLGDGGWFRTDAGGALALGEPTAASAWYPVNEHPADTATFAVTAVVPDPFRVISNGIAVTDGLPDPGAGRSAFRWELGTPVASYLTTLYIDPFTTTEDQLDDGTPILNAFAPGEERAQEVAAGTKQILEVLADRFGEYPFEAAGGIFTGQSLGFALETATRPVYTFSADTDLLVHELAHQWYGDDVTIDRWADICLNECFASYAPWLYHEDVDGVNPDGFWKIQMAQVVDDPDFWASPLVDMGAGEEFTRVYDRGPLALHALRREIGDAAFDQLLSGWISTYGGRNASFDELEAFISQVAGRDMGPFVDAWFRGTTVPAEEFRYPGTLG</sequence>
<dbReference type="GO" id="GO:0005737">
    <property type="term" value="C:cytoplasm"/>
    <property type="evidence" value="ECO:0007669"/>
    <property type="project" value="TreeGrafter"/>
</dbReference>
<evidence type="ECO:0000256" key="13">
    <source>
        <dbReference type="ARBA" id="ARBA00031533"/>
    </source>
</evidence>
<comment type="catalytic activity">
    <reaction evidence="1">
        <text>Release of an N-terminal amino acid, Xaa-|-Yaa- from a peptide, amide or arylamide. Xaa is preferably Ala, but may be most amino acids including Pro (slow action). When a terminal hydrophobic residue is followed by a prolyl residue, the two may be released as an intact Xaa-Pro dipeptide.</text>
        <dbReference type="EC" id="3.4.11.2"/>
    </reaction>
</comment>
<reference evidence="17" key="1">
    <citation type="submission" date="2021-01" db="EMBL/GenBank/DDBJ databases">
        <title>KCTC 19127 draft genome.</title>
        <authorList>
            <person name="An D."/>
        </authorList>
    </citation>
    <scope>NUCLEOTIDE SEQUENCE</scope>
    <source>
        <strain evidence="17">KCTC 19127</strain>
    </source>
</reference>
<evidence type="ECO:0000256" key="15">
    <source>
        <dbReference type="SAM" id="SignalP"/>
    </source>
</evidence>
<dbReference type="GO" id="GO:0070006">
    <property type="term" value="F:metalloaminopeptidase activity"/>
    <property type="evidence" value="ECO:0007669"/>
    <property type="project" value="TreeGrafter"/>
</dbReference>
<feature type="compositionally biased region" description="Low complexity" evidence="14">
    <location>
        <begin position="43"/>
        <end position="56"/>
    </location>
</feature>
<keyword evidence="18" id="KW-1185">Reference proteome</keyword>
<feature type="compositionally biased region" description="Low complexity" evidence="14">
    <location>
        <begin position="68"/>
        <end position="84"/>
    </location>
</feature>
<evidence type="ECO:0000256" key="4">
    <source>
        <dbReference type="ARBA" id="ARBA00012564"/>
    </source>
</evidence>
<feature type="signal peptide" evidence="15">
    <location>
        <begin position="1"/>
        <end position="31"/>
    </location>
</feature>
<dbReference type="EMBL" id="JAERWL010000001">
    <property type="protein sequence ID" value="MBM9474879.1"/>
    <property type="molecule type" value="Genomic_DNA"/>
</dbReference>
<dbReference type="Proteomes" id="UP000663801">
    <property type="component" value="Unassembled WGS sequence"/>
</dbReference>
<dbReference type="GO" id="GO:0042277">
    <property type="term" value="F:peptide binding"/>
    <property type="evidence" value="ECO:0007669"/>
    <property type="project" value="TreeGrafter"/>
</dbReference>
<dbReference type="PANTHER" id="PTHR11533">
    <property type="entry name" value="PROTEASE M1 ZINC METALLOPROTEASE"/>
    <property type="match status" value="1"/>
</dbReference>
<keyword evidence="15" id="KW-0732">Signal</keyword>
<evidence type="ECO:0000256" key="14">
    <source>
        <dbReference type="SAM" id="MobiDB-lite"/>
    </source>
</evidence>